<accession>A0A061FH43</accession>
<dbReference type="EMBL" id="CM001885">
    <property type="protein sequence ID" value="EOY13769.1"/>
    <property type="molecule type" value="Genomic_DNA"/>
</dbReference>
<proteinExistence type="predicted"/>
<dbReference type="Gramene" id="EOY13769">
    <property type="protein sequence ID" value="EOY13769"/>
    <property type="gene ID" value="TCM_032414"/>
</dbReference>
<protein>
    <submittedName>
        <fullName evidence="1">Uncharacterized protein</fullName>
    </submittedName>
</protein>
<organism evidence="1 2">
    <name type="scientific">Theobroma cacao</name>
    <name type="common">Cacao</name>
    <name type="synonym">Cocoa</name>
    <dbReference type="NCBI Taxonomy" id="3641"/>
    <lineage>
        <taxon>Eukaryota</taxon>
        <taxon>Viridiplantae</taxon>
        <taxon>Streptophyta</taxon>
        <taxon>Embryophyta</taxon>
        <taxon>Tracheophyta</taxon>
        <taxon>Spermatophyta</taxon>
        <taxon>Magnoliopsida</taxon>
        <taxon>eudicotyledons</taxon>
        <taxon>Gunneridae</taxon>
        <taxon>Pentapetalae</taxon>
        <taxon>rosids</taxon>
        <taxon>malvids</taxon>
        <taxon>Malvales</taxon>
        <taxon>Malvaceae</taxon>
        <taxon>Byttnerioideae</taxon>
        <taxon>Theobroma</taxon>
    </lineage>
</organism>
<reference evidence="1 2" key="1">
    <citation type="journal article" date="2013" name="Genome Biol.">
        <title>The genome sequence of the most widely cultivated cacao type and its use to identify candidate genes regulating pod color.</title>
        <authorList>
            <person name="Motamayor J.C."/>
            <person name="Mockaitis K."/>
            <person name="Schmutz J."/>
            <person name="Haiminen N."/>
            <person name="Iii D.L."/>
            <person name="Cornejo O."/>
            <person name="Findley S.D."/>
            <person name="Zheng P."/>
            <person name="Utro F."/>
            <person name="Royaert S."/>
            <person name="Saski C."/>
            <person name="Jenkins J."/>
            <person name="Podicheti R."/>
            <person name="Zhao M."/>
            <person name="Scheffler B.E."/>
            <person name="Stack J.C."/>
            <person name="Feltus F.A."/>
            <person name="Mustiga G.M."/>
            <person name="Amores F."/>
            <person name="Phillips W."/>
            <person name="Marelli J.P."/>
            <person name="May G.D."/>
            <person name="Shapiro H."/>
            <person name="Ma J."/>
            <person name="Bustamante C.D."/>
            <person name="Schnell R.J."/>
            <person name="Main D."/>
            <person name="Gilbert D."/>
            <person name="Parida L."/>
            <person name="Kuhn D.N."/>
        </authorList>
    </citation>
    <scope>NUCLEOTIDE SEQUENCE [LARGE SCALE GENOMIC DNA]</scope>
    <source>
        <strain evidence="2">cv. Matina 1-6</strain>
    </source>
</reference>
<name>A0A061FH43_THECC</name>
<evidence type="ECO:0000313" key="2">
    <source>
        <dbReference type="Proteomes" id="UP000026915"/>
    </source>
</evidence>
<dbReference type="Proteomes" id="UP000026915">
    <property type="component" value="Chromosome 7"/>
</dbReference>
<dbReference type="AlphaFoldDB" id="A0A061FH43"/>
<keyword evidence="2" id="KW-1185">Reference proteome</keyword>
<dbReference type="InParanoid" id="A0A061FH43"/>
<gene>
    <name evidence="1" type="ORF">TCM_032414</name>
</gene>
<sequence length="96" mass="11266">MINNKLLHILDQARYINHLNNAIQQKRRWKCMLMLRHHLLVIPLWEELSTPDMLLLSTRKAKVMTFGKDVLLPYVAAVCWICAFANQAHPRCMPKS</sequence>
<evidence type="ECO:0000313" key="1">
    <source>
        <dbReference type="EMBL" id="EOY13769.1"/>
    </source>
</evidence>
<dbReference type="HOGENOM" id="CLU_2363880_0_0_1"/>